<keyword evidence="2" id="KW-1185">Reference proteome</keyword>
<gene>
    <name evidence="1" type="ORF">ACI2JU_13780</name>
</gene>
<dbReference type="EMBL" id="JBJDOT010000018">
    <property type="protein sequence ID" value="MFK3864926.1"/>
    <property type="molecule type" value="Genomic_DNA"/>
</dbReference>
<dbReference type="Proteomes" id="UP001620262">
    <property type="component" value="Unassembled WGS sequence"/>
</dbReference>
<protein>
    <recommendedName>
        <fullName evidence="3">DUF5050 domain-containing protein</fullName>
    </recommendedName>
</protein>
<accession>A0ABW8KYQ9</accession>
<comment type="caution">
    <text evidence="1">The sequence shown here is derived from an EMBL/GenBank/DDBJ whole genome shotgun (WGS) entry which is preliminary data.</text>
</comment>
<dbReference type="InterPro" id="IPR011042">
    <property type="entry name" value="6-blade_b-propeller_TolB-like"/>
</dbReference>
<dbReference type="Gene3D" id="2.120.10.30">
    <property type="entry name" value="TolB, C-terminal domain"/>
    <property type="match status" value="1"/>
</dbReference>
<organism evidence="1 2">
    <name type="scientific">Pseudoalteromonas rhizosphaerae</name>
    <dbReference type="NCBI Taxonomy" id="2518973"/>
    <lineage>
        <taxon>Bacteria</taxon>
        <taxon>Pseudomonadati</taxon>
        <taxon>Pseudomonadota</taxon>
        <taxon>Gammaproteobacteria</taxon>
        <taxon>Alteromonadales</taxon>
        <taxon>Pseudoalteromonadaceae</taxon>
        <taxon>Pseudoalteromonas</taxon>
    </lineage>
</organism>
<evidence type="ECO:0008006" key="3">
    <source>
        <dbReference type="Google" id="ProtNLM"/>
    </source>
</evidence>
<name>A0ABW8KYQ9_9GAMM</name>
<evidence type="ECO:0000313" key="1">
    <source>
        <dbReference type="EMBL" id="MFK3864926.1"/>
    </source>
</evidence>
<dbReference type="SUPFAM" id="SSF69304">
    <property type="entry name" value="Tricorn protease N-terminal domain"/>
    <property type="match status" value="1"/>
</dbReference>
<proteinExistence type="predicted"/>
<dbReference type="RefSeq" id="WP_404675717.1">
    <property type="nucleotide sequence ID" value="NZ_JBJDOT010000018.1"/>
</dbReference>
<evidence type="ECO:0000313" key="2">
    <source>
        <dbReference type="Proteomes" id="UP001620262"/>
    </source>
</evidence>
<reference evidence="1 2" key="1">
    <citation type="submission" date="2024-11" db="EMBL/GenBank/DDBJ databases">
        <title>The Natural Products Discovery Center: Release of the First 8490 Sequenced Strains for Exploring Actinobacteria Biosynthetic Diversity.</title>
        <authorList>
            <person name="Kalkreuter E."/>
            <person name="Kautsar S.A."/>
            <person name="Yang D."/>
            <person name="Bader C.D."/>
            <person name="Teijaro C.N."/>
            <person name="Fluegel L."/>
            <person name="Davis C.M."/>
            <person name="Simpson J.R."/>
            <person name="Lauterbach L."/>
            <person name="Steele A.D."/>
            <person name="Gui C."/>
            <person name="Meng S."/>
            <person name="Li G."/>
            <person name="Viehrig K."/>
            <person name="Ye F."/>
            <person name="Su P."/>
            <person name="Kiefer A.F."/>
            <person name="Nichols A."/>
            <person name="Cepeda A.J."/>
            <person name="Yan W."/>
            <person name="Fan B."/>
            <person name="Jiang Y."/>
            <person name="Adhikari A."/>
            <person name="Zheng C.-J."/>
            <person name="Schuster L."/>
            <person name="Cowan T.M."/>
            <person name="Smanski M.J."/>
            <person name="Chevrette M.G."/>
            <person name="De Carvalho L.P.S."/>
            <person name="Shen B."/>
        </authorList>
    </citation>
    <scope>NUCLEOTIDE SEQUENCE [LARGE SCALE GENOMIC DNA]</scope>
    <source>
        <strain evidence="1 2">NPDC078403</strain>
    </source>
</reference>
<sequence>MSLISENTARFKPLLHSITNIKAFSKSARSSAMILLSITMLLLTGCGDDVKTSEKQVVEEQPSRFSKDKLAYRHTYHSEWPKEVRNEVYGDEETFSTPRILFRAEVEWIGIETLFSARMDGSDRRRIIPESVFTGKNMVDGHKPVRSPDNRYIAISMYNNELGHTRELWDTKTQQFILMSEGYGYAHFNWTKDSENVIFYVSGKHYNYHVPTKTLTERPIIYSNGLYLLPDGQTFLAHKKNEYWLHDFNGDVIEKVNLGYNNHLSMRSFKVSPFGDYIYFLSEGLGASQNYWINLSDPSKRIISPRKADTYFFSDKKNKVLSPASRDSTELMGNGRPYPDYYFIELDLITKQEKEILLKESNIWGMGTLRIFGVFNIKDEQ</sequence>